<organism evidence="2 3">
    <name type="scientific">Candidatus Wolfebacteria bacterium GW2011_GWA2_47_9b</name>
    <dbReference type="NCBI Taxonomy" id="1619005"/>
    <lineage>
        <taxon>Bacteria</taxon>
        <taxon>Candidatus Wolfeibacteriota</taxon>
    </lineage>
</organism>
<evidence type="ECO:0000313" key="3">
    <source>
        <dbReference type="Proteomes" id="UP000033882"/>
    </source>
</evidence>
<dbReference type="Proteomes" id="UP000033882">
    <property type="component" value="Unassembled WGS sequence"/>
</dbReference>
<evidence type="ECO:0000256" key="1">
    <source>
        <dbReference type="SAM" id="Phobius"/>
    </source>
</evidence>
<sequence>MVERQLLGVAWACYVLVACSMIYLCYRMLRTRYMSATKCGHMTSMYPKRGVYMQHTTVYSSGGEKRRTIVDVPISGNAPNYCRKCLREKIKEGR</sequence>
<dbReference type="EMBL" id="LCPB01000019">
    <property type="protein sequence ID" value="KKU89107.1"/>
    <property type="molecule type" value="Genomic_DNA"/>
</dbReference>
<comment type="caution">
    <text evidence="2">The sequence shown here is derived from an EMBL/GenBank/DDBJ whole genome shotgun (WGS) entry which is preliminary data.</text>
</comment>
<feature type="transmembrane region" description="Helical" evidence="1">
    <location>
        <begin position="6"/>
        <end position="26"/>
    </location>
</feature>
<proteinExistence type="predicted"/>
<accession>A0A0G1U4W0</accession>
<dbReference type="PROSITE" id="PS51257">
    <property type="entry name" value="PROKAR_LIPOPROTEIN"/>
    <property type="match status" value="1"/>
</dbReference>
<evidence type="ECO:0000313" key="2">
    <source>
        <dbReference type="EMBL" id="KKU89107.1"/>
    </source>
</evidence>
<reference evidence="2 3" key="1">
    <citation type="journal article" date="2015" name="Nature">
        <title>rRNA introns, odd ribosomes, and small enigmatic genomes across a large radiation of phyla.</title>
        <authorList>
            <person name="Brown C.T."/>
            <person name="Hug L.A."/>
            <person name="Thomas B.C."/>
            <person name="Sharon I."/>
            <person name="Castelle C.J."/>
            <person name="Singh A."/>
            <person name="Wilkins M.J."/>
            <person name="Williams K.H."/>
            <person name="Banfield J.F."/>
        </authorList>
    </citation>
    <scope>NUCLEOTIDE SEQUENCE [LARGE SCALE GENOMIC DNA]</scope>
</reference>
<keyword evidence="1" id="KW-1133">Transmembrane helix</keyword>
<keyword evidence="1" id="KW-0812">Transmembrane</keyword>
<gene>
    <name evidence="2" type="ORF">UY19_C0019G0024</name>
</gene>
<name>A0A0G1U4W0_9BACT</name>
<keyword evidence="1" id="KW-0472">Membrane</keyword>
<dbReference type="AlphaFoldDB" id="A0A0G1U4W0"/>
<protein>
    <submittedName>
        <fullName evidence="2">Uncharacterized protein</fullName>
    </submittedName>
</protein>